<dbReference type="InterPro" id="IPR002933">
    <property type="entry name" value="Peptidase_M20"/>
</dbReference>
<protein>
    <recommendedName>
        <fullName evidence="9">Peptidase M20 dimerisation domain-containing protein</fullName>
    </recommendedName>
</protein>
<dbReference type="SUPFAM" id="SSF55031">
    <property type="entry name" value="Bacterial exopeptidase dimerisation domain"/>
    <property type="match status" value="1"/>
</dbReference>
<dbReference type="AlphaFoldDB" id="A0A0A1SRD0"/>
<dbReference type="HOGENOM" id="CLU_021802_11_0_1"/>
<feature type="binding site" evidence="7">
    <location>
        <position position="258"/>
    </location>
    <ligand>
        <name>Zn(2+)</name>
        <dbReference type="ChEBI" id="CHEBI:29105"/>
        <label>2</label>
    </ligand>
</feature>
<feature type="active site" evidence="6">
    <location>
        <position position="225"/>
    </location>
</feature>
<dbReference type="FunFam" id="3.40.630.10:FF:000027">
    <property type="entry name" value="N-fatty-acyl-amino acid synthase/hydrolase PM20D1"/>
    <property type="match status" value="1"/>
</dbReference>
<dbReference type="GO" id="GO:0051603">
    <property type="term" value="P:proteolysis involved in protein catabolic process"/>
    <property type="evidence" value="ECO:0007669"/>
    <property type="project" value="TreeGrafter"/>
</dbReference>
<feature type="domain" description="Peptidase M20 dimerisation" evidence="9">
    <location>
        <begin position="339"/>
        <end position="496"/>
    </location>
</feature>
<dbReference type="PANTHER" id="PTHR45962">
    <property type="entry name" value="N-FATTY-ACYL-AMINO ACID SYNTHASE/HYDROLASE PM20D1"/>
    <property type="match status" value="1"/>
</dbReference>
<dbReference type="InterPro" id="IPR047177">
    <property type="entry name" value="Pept_M20A"/>
</dbReference>
<dbReference type="OrthoDB" id="3064516at2759"/>
<evidence type="ECO:0000256" key="4">
    <source>
        <dbReference type="ARBA" id="ARBA00022801"/>
    </source>
</evidence>
<dbReference type="InterPro" id="IPR036264">
    <property type="entry name" value="Bact_exopeptidase_dim_dom"/>
</dbReference>
<reference evidence="10 11" key="1">
    <citation type="journal article" date="2015" name="Genome Announc.">
        <title>Draft Genome Sequence and Gene Annotation of the Entomopathogenic Fungus Verticillium hemipterigenum.</title>
        <authorList>
            <person name="Horn F."/>
            <person name="Habel A."/>
            <person name="Scharf D.H."/>
            <person name="Dworschak J."/>
            <person name="Brakhage A.A."/>
            <person name="Guthke R."/>
            <person name="Hertweck C."/>
            <person name="Linde J."/>
        </authorList>
    </citation>
    <scope>NUCLEOTIDE SEQUENCE [LARGE SCALE GENOMIC DNA]</scope>
</reference>
<feature type="region of interest" description="Disordered" evidence="8">
    <location>
        <begin position="92"/>
        <end position="113"/>
    </location>
</feature>
<dbReference type="InterPro" id="IPR017141">
    <property type="entry name" value="Pept_M20_carboxypep"/>
</dbReference>
<dbReference type="Pfam" id="PF07687">
    <property type="entry name" value="M20_dimer"/>
    <property type="match status" value="1"/>
</dbReference>
<keyword evidence="3 7" id="KW-0479">Metal-binding</keyword>
<dbReference type="SUPFAM" id="SSF53187">
    <property type="entry name" value="Zn-dependent exopeptidases"/>
    <property type="match status" value="1"/>
</dbReference>
<sequence>MQLSVPHERFSTARPAPCSCIITSIVHLQHHHIGKKSTITFTMEEKVVESQQPLLPQQSPAPKKSRRWLIPFLLIGCWVLATYGTRYVPHRGHGHRPHRHGSHGHADGSAAAAQCPQVEPLRPTLKSTQLDEMDNFLASQEFRDITVERIAGAIRIPSESYDDMGEVGEDKRWDVMFDIAAYLEKTFPHVHSTLTLEKVNTHGLFYTWKGSEESLKPIILMAHQDVVPVDPATVSQWEHAPWSGDYDGKYIWGRGSTDCKDSLIGILEAVEHLIEANFQPKRTIILSFGFDEEISGGRGARRLGGAILERYGKDSIEAIVDEGAGLAKVWGTLFALPAVGEKGYIDVEVVVRMPGGHSSIPSPHTSIGVASEFISLIEANPYESKLYPENPFLGLLQCGAAHGPEFPKKLKKLLPGGPRTCSKKGRLERELGALDPVAKYSFTTSQAVDVINGGVKANALPERTTFLINHRVNIGETPDDVMKQITKLASKIAKKYKLTLNAFNDAEEIPSSITISHRPDILYPAPVTPTSVEGTTPYGILAGTTRALYGDVVMSPGLMTGNTDTKYYWNLTKHIFRFGPGFDVNDHDLTFNAHTVNERLSVVAHIKLVQWYSLFMRNMDEAQL</sequence>
<comment type="similarity">
    <text evidence="1">Belongs to the peptidase M20A family.</text>
</comment>
<keyword evidence="11" id="KW-1185">Reference proteome</keyword>
<dbReference type="EMBL" id="CDHN01000001">
    <property type="protein sequence ID" value="CEJ83008.1"/>
    <property type="molecule type" value="Genomic_DNA"/>
</dbReference>
<keyword evidence="2" id="KW-0645">Protease</keyword>
<feature type="binding site" evidence="7">
    <location>
        <position position="223"/>
    </location>
    <ligand>
        <name>Zn(2+)</name>
        <dbReference type="ChEBI" id="CHEBI:29105"/>
        <label>2</label>
    </ligand>
</feature>
<dbReference type="Gene3D" id="3.30.70.360">
    <property type="match status" value="1"/>
</dbReference>
<dbReference type="Gene3D" id="3.40.630.10">
    <property type="entry name" value="Zn peptidases"/>
    <property type="match status" value="1"/>
</dbReference>
<evidence type="ECO:0000313" key="11">
    <source>
        <dbReference type="Proteomes" id="UP000039046"/>
    </source>
</evidence>
<organism evidence="10 11">
    <name type="scientific">[Torrubiella] hemipterigena</name>
    <dbReference type="NCBI Taxonomy" id="1531966"/>
    <lineage>
        <taxon>Eukaryota</taxon>
        <taxon>Fungi</taxon>
        <taxon>Dikarya</taxon>
        <taxon>Ascomycota</taxon>
        <taxon>Pezizomycotina</taxon>
        <taxon>Sordariomycetes</taxon>
        <taxon>Hypocreomycetidae</taxon>
        <taxon>Hypocreales</taxon>
        <taxon>Clavicipitaceae</taxon>
        <taxon>Clavicipitaceae incertae sedis</taxon>
        <taxon>'Torrubiella' clade</taxon>
    </lineage>
</organism>
<dbReference type="PANTHER" id="PTHR45962:SF1">
    <property type="entry name" value="N-FATTY-ACYL-AMINO ACID SYNTHASE_HYDROLASE PM20D1"/>
    <property type="match status" value="1"/>
</dbReference>
<accession>A0A0A1SRD0</accession>
<feature type="binding site" evidence="7">
    <location>
        <position position="594"/>
    </location>
    <ligand>
        <name>Zn(2+)</name>
        <dbReference type="ChEBI" id="CHEBI:29105"/>
        <label>1</label>
    </ligand>
</feature>
<gene>
    <name evidence="10" type="ORF">VHEMI03042</name>
</gene>
<keyword evidence="4" id="KW-0378">Hydrolase</keyword>
<evidence type="ECO:0000313" key="10">
    <source>
        <dbReference type="EMBL" id="CEJ83008.1"/>
    </source>
</evidence>
<dbReference type="STRING" id="1531966.A0A0A1SRD0"/>
<evidence type="ECO:0000256" key="8">
    <source>
        <dbReference type="SAM" id="MobiDB-lite"/>
    </source>
</evidence>
<dbReference type="Proteomes" id="UP000039046">
    <property type="component" value="Unassembled WGS sequence"/>
</dbReference>
<dbReference type="GO" id="GO:0004181">
    <property type="term" value="F:metallocarboxypeptidase activity"/>
    <property type="evidence" value="ECO:0007669"/>
    <property type="project" value="InterPro"/>
</dbReference>
<feature type="binding site" evidence="7">
    <location>
        <position position="293"/>
    </location>
    <ligand>
        <name>Zn(2+)</name>
        <dbReference type="ChEBI" id="CHEBI:29105"/>
        <label>1</label>
    </ligand>
</feature>
<proteinExistence type="inferred from homology"/>
<dbReference type="Pfam" id="PF01546">
    <property type="entry name" value="Peptidase_M20"/>
    <property type="match status" value="1"/>
</dbReference>
<dbReference type="GO" id="GO:0000328">
    <property type="term" value="C:fungal-type vacuole lumen"/>
    <property type="evidence" value="ECO:0007669"/>
    <property type="project" value="TreeGrafter"/>
</dbReference>
<evidence type="ECO:0000259" key="9">
    <source>
        <dbReference type="Pfam" id="PF07687"/>
    </source>
</evidence>
<evidence type="ECO:0000256" key="3">
    <source>
        <dbReference type="ARBA" id="ARBA00022723"/>
    </source>
</evidence>
<evidence type="ECO:0000256" key="1">
    <source>
        <dbReference type="ARBA" id="ARBA00006247"/>
    </source>
</evidence>
<evidence type="ECO:0000256" key="5">
    <source>
        <dbReference type="ARBA" id="ARBA00022833"/>
    </source>
</evidence>
<keyword evidence="5 7" id="KW-0862">Zinc</keyword>
<dbReference type="InterPro" id="IPR011650">
    <property type="entry name" value="Peptidase_M20_dimer"/>
</dbReference>
<name>A0A0A1SRD0_9HYPO</name>
<dbReference type="GO" id="GO:0046872">
    <property type="term" value="F:metal ion binding"/>
    <property type="evidence" value="ECO:0007669"/>
    <property type="project" value="UniProtKB-KW"/>
</dbReference>
<dbReference type="PIRSF" id="PIRSF037217">
    <property type="entry name" value="Carboxypeptidase_S"/>
    <property type="match status" value="1"/>
</dbReference>
<feature type="active site" description="Proton acceptor" evidence="6">
    <location>
        <position position="292"/>
    </location>
</feature>
<feature type="compositionally biased region" description="Basic residues" evidence="8">
    <location>
        <begin position="92"/>
        <end position="103"/>
    </location>
</feature>
<feature type="binding site" evidence="7">
    <location>
        <position position="321"/>
    </location>
    <ligand>
        <name>Zn(2+)</name>
        <dbReference type="ChEBI" id="CHEBI:29105"/>
        <label>2</label>
    </ligand>
</feature>
<feature type="binding site" evidence="7">
    <location>
        <position position="258"/>
    </location>
    <ligand>
        <name>Zn(2+)</name>
        <dbReference type="ChEBI" id="CHEBI:29105"/>
        <label>1</label>
    </ligand>
</feature>
<evidence type="ECO:0000256" key="6">
    <source>
        <dbReference type="PIRSR" id="PIRSR037217-1"/>
    </source>
</evidence>
<dbReference type="CDD" id="cd05674">
    <property type="entry name" value="M20_yscS"/>
    <property type="match status" value="1"/>
</dbReference>
<evidence type="ECO:0000256" key="7">
    <source>
        <dbReference type="PIRSR" id="PIRSR037217-2"/>
    </source>
</evidence>
<evidence type="ECO:0000256" key="2">
    <source>
        <dbReference type="ARBA" id="ARBA00022670"/>
    </source>
</evidence>